<dbReference type="PANTHER" id="PTHR11022:SF41">
    <property type="entry name" value="PEPTIDOGLYCAN-RECOGNITION PROTEIN LC-RELATED"/>
    <property type="match status" value="1"/>
</dbReference>
<dbReference type="Gene3D" id="3.40.80.10">
    <property type="entry name" value="Peptidoglycan recognition protein-like"/>
    <property type="match status" value="1"/>
</dbReference>
<feature type="signal peptide" evidence="2">
    <location>
        <begin position="1"/>
        <end position="27"/>
    </location>
</feature>
<keyword evidence="5" id="KW-1185">Reference proteome</keyword>
<dbReference type="SMART" id="SM00701">
    <property type="entry name" value="PGRP"/>
    <property type="match status" value="1"/>
</dbReference>
<dbReference type="InterPro" id="IPR006311">
    <property type="entry name" value="TAT_signal"/>
</dbReference>
<dbReference type="PROSITE" id="PS51318">
    <property type="entry name" value="TAT"/>
    <property type="match status" value="1"/>
</dbReference>
<organism evidence="4 5">
    <name type="scientific">Crossiella equi</name>
    <dbReference type="NCBI Taxonomy" id="130796"/>
    <lineage>
        <taxon>Bacteria</taxon>
        <taxon>Bacillati</taxon>
        <taxon>Actinomycetota</taxon>
        <taxon>Actinomycetes</taxon>
        <taxon>Pseudonocardiales</taxon>
        <taxon>Pseudonocardiaceae</taxon>
        <taxon>Crossiella</taxon>
    </lineage>
</organism>
<feature type="chain" id="PRO_5045443548" description="Peptidoglycan recognition protein family domain-containing protein" evidence="2">
    <location>
        <begin position="28"/>
        <end position="249"/>
    </location>
</feature>
<protein>
    <recommendedName>
        <fullName evidence="3">Peptidoglycan recognition protein family domain-containing protein</fullName>
    </recommendedName>
</protein>
<accession>A0ABS5AH70</accession>
<evidence type="ECO:0000259" key="3">
    <source>
        <dbReference type="SMART" id="SM00701"/>
    </source>
</evidence>
<name>A0ABS5AH70_9PSEU</name>
<dbReference type="Proteomes" id="UP001519363">
    <property type="component" value="Unassembled WGS sequence"/>
</dbReference>
<gene>
    <name evidence="4" type="ORF">JOF53_004796</name>
</gene>
<dbReference type="EMBL" id="JAGIOO010000001">
    <property type="protein sequence ID" value="MBP2475924.1"/>
    <property type="molecule type" value="Genomic_DNA"/>
</dbReference>
<dbReference type="SUPFAM" id="SSF55846">
    <property type="entry name" value="N-acetylmuramoyl-L-alanine amidase-like"/>
    <property type="match status" value="1"/>
</dbReference>
<dbReference type="InterPro" id="IPR036505">
    <property type="entry name" value="Amidase/PGRP_sf"/>
</dbReference>
<dbReference type="PANTHER" id="PTHR11022">
    <property type="entry name" value="PEPTIDOGLYCAN RECOGNITION PROTEIN"/>
    <property type="match status" value="1"/>
</dbReference>
<reference evidence="4 5" key="1">
    <citation type="submission" date="2021-03" db="EMBL/GenBank/DDBJ databases">
        <title>Sequencing the genomes of 1000 actinobacteria strains.</title>
        <authorList>
            <person name="Klenk H.-P."/>
        </authorList>
    </citation>
    <scope>NUCLEOTIDE SEQUENCE [LARGE SCALE GENOMIC DNA]</scope>
    <source>
        <strain evidence="4 5">DSM 44580</strain>
    </source>
</reference>
<evidence type="ECO:0000313" key="5">
    <source>
        <dbReference type="Proteomes" id="UP001519363"/>
    </source>
</evidence>
<sequence length="249" mass="26046">MTTRRALLTGLAGVVGALVAGAGSAAAAAAAPPWRPDARLPVRTRAEWGADERKRFDAQGREVWPATFSPVQCLSVHHSAIGVGADRAAAVRGIYQGHAVDNGWGDIGYHLLIDPEGVLYEGRFTGGLPVFGAAPVNGRAATVTAGHVRGHNPGNVGICLLGDFTGGQPSAAAWGTLTRTLAALCCLAGLDPLARLTYVNVEDGKRYDGPVLARHRDWVATQCPGNAFADSFDPVRQEVARLVRGARRA</sequence>
<evidence type="ECO:0000313" key="4">
    <source>
        <dbReference type="EMBL" id="MBP2475924.1"/>
    </source>
</evidence>
<proteinExistence type="inferred from homology"/>
<evidence type="ECO:0000256" key="2">
    <source>
        <dbReference type="SAM" id="SignalP"/>
    </source>
</evidence>
<dbReference type="InterPro" id="IPR002502">
    <property type="entry name" value="Amidase_domain"/>
</dbReference>
<comment type="caution">
    <text evidence="4">The sequence shown here is derived from an EMBL/GenBank/DDBJ whole genome shotgun (WGS) entry which is preliminary data.</text>
</comment>
<dbReference type="Pfam" id="PF01510">
    <property type="entry name" value="Amidase_2"/>
    <property type="match status" value="1"/>
</dbReference>
<dbReference type="InterPro" id="IPR015510">
    <property type="entry name" value="PGRP"/>
</dbReference>
<comment type="similarity">
    <text evidence="1">Belongs to the N-acetylmuramoyl-L-alanine amidase 2 family.</text>
</comment>
<evidence type="ECO:0000256" key="1">
    <source>
        <dbReference type="ARBA" id="ARBA00007553"/>
    </source>
</evidence>
<keyword evidence="2" id="KW-0732">Signal</keyword>
<feature type="domain" description="Peptidoglycan recognition protein family" evidence="3">
    <location>
        <begin position="40"/>
        <end position="202"/>
    </location>
</feature>
<dbReference type="InterPro" id="IPR006619">
    <property type="entry name" value="PGRP_domain_met/bac"/>
</dbReference>
<dbReference type="CDD" id="cd06583">
    <property type="entry name" value="PGRP"/>
    <property type="match status" value="1"/>
</dbReference>
<dbReference type="RefSeq" id="WP_086782650.1">
    <property type="nucleotide sequence ID" value="NZ_JAGIOO010000001.1"/>
</dbReference>